<sequence length="239" mass="27153">MKRSNIIRMPVYAQIKEAILQKLSSREWKFDQPLPSESKMAEDFGVSIGSVRHAVADLEDAGILVKRQGVGTFVRSYKGTGVWNRFQKFIRKDGRLPVFESKPIKFEIIPAPEEVAAKMKIVSGDPVIHILRAMSDNGVHTGVDESFLDLDTFRDLKIEDLEAVKGNLYKLYEEKLGIYIADVTDLLEFLIVDEALNKLTLLPLGSPMFVVTRQGRLLNKKTVELRYEHCTAVNYLLRI</sequence>
<name>A0A227KPM7_9BURK</name>
<dbReference type="Gene3D" id="3.40.1410.10">
    <property type="entry name" value="Chorismate lyase-like"/>
    <property type="match status" value="1"/>
</dbReference>
<evidence type="ECO:0000313" key="6">
    <source>
        <dbReference type="Proteomes" id="UP000214610"/>
    </source>
</evidence>
<dbReference type="EMBL" id="NHMP01000002">
    <property type="protein sequence ID" value="OXE50089.1"/>
    <property type="molecule type" value="Genomic_DNA"/>
</dbReference>
<dbReference type="Gene3D" id="1.10.10.10">
    <property type="entry name" value="Winged helix-like DNA-binding domain superfamily/Winged helix DNA-binding domain"/>
    <property type="match status" value="1"/>
</dbReference>
<dbReference type="AlphaFoldDB" id="A0A227KPM7"/>
<dbReference type="InterPro" id="IPR050679">
    <property type="entry name" value="Bact_HTH_transcr_reg"/>
</dbReference>
<dbReference type="GO" id="GO:0003700">
    <property type="term" value="F:DNA-binding transcription factor activity"/>
    <property type="evidence" value="ECO:0007669"/>
    <property type="project" value="InterPro"/>
</dbReference>
<organism evidence="5 6">
    <name type="scientific">Turicimonas muris</name>
    <dbReference type="NCBI Taxonomy" id="1796652"/>
    <lineage>
        <taxon>Bacteria</taxon>
        <taxon>Pseudomonadati</taxon>
        <taxon>Pseudomonadota</taxon>
        <taxon>Betaproteobacteria</taxon>
        <taxon>Burkholderiales</taxon>
        <taxon>Sutterellaceae</taxon>
        <taxon>Turicimonas</taxon>
    </lineage>
</organism>
<dbReference type="PROSITE" id="PS50949">
    <property type="entry name" value="HTH_GNTR"/>
    <property type="match status" value="1"/>
</dbReference>
<dbReference type="InterPro" id="IPR000524">
    <property type="entry name" value="Tscrpt_reg_HTH_GntR"/>
</dbReference>
<gene>
    <name evidence="5" type="ORF">ADH67_03525</name>
</gene>
<dbReference type="RefSeq" id="WP_066594814.1">
    <property type="nucleotide sequence ID" value="NZ_CAJTBZ010000035.1"/>
</dbReference>
<dbReference type="Pfam" id="PF07702">
    <property type="entry name" value="UTRA"/>
    <property type="match status" value="1"/>
</dbReference>
<dbReference type="PANTHER" id="PTHR44846">
    <property type="entry name" value="MANNOSYL-D-GLYCERATE TRANSPORT/METABOLISM SYSTEM REPRESSOR MNGR-RELATED"/>
    <property type="match status" value="1"/>
</dbReference>
<dbReference type="InterPro" id="IPR036388">
    <property type="entry name" value="WH-like_DNA-bd_sf"/>
</dbReference>
<feature type="domain" description="HTH gntR-type" evidence="4">
    <location>
        <begin position="9"/>
        <end position="77"/>
    </location>
</feature>
<keyword evidence="6" id="KW-1185">Reference proteome</keyword>
<dbReference type="Pfam" id="PF00392">
    <property type="entry name" value="GntR"/>
    <property type="match status" value="1"/>
</dbReference>
<dbReference type="GO" id="GO:0003677">
    <property type="term" value="F:DNA binding"/>
    <property type="evidence" value="ECO:0007669"/>
    <property type="project" value="UniProtKB-KW"/>
</dbReference>
<keyword evidence="2" id="KW-0238">DNA-binding</keyword>
<dbReference type="InterPro" id="IPR028978">
    <property type="entry name" value="Chorismate_lyase_/UTRA_dom_sf"/>
</dbReference>
<evidence type="ECO:0000313" key="5">
    <source>
        <dbReference type="EMBL" id="OXE50089.1"/>
    </source>
</evidence>
<dbReference type="SMART" id="SM00866">
    <property type="entry name" value="UTRA"/>
    <property type="match status" value="1"/>
</dbReference>
<protein>
    <submittedName>
        <fullName evidence="5">GntR family transcriptional regulator</fullName>
    </submittedName>
</protein>
<dbReference type="Proteomes" id="UP000214610">
    <property type="component" value="Unassembled WGS sequence"/>
</dbReference>
<proteinExistence type="predicted"/>
<reference evidence="6" key="1">
    <citation type="submission" date="2017-05" db="EMBL/GenBank/DDBJ databases">
        <title>Improved OligoMM genomes.</title>
        <authorList>
            <person name="Garzetti D."/>
        </authorList>
    </citation>
    <scope>NUCLEOTIDE SEQUENCE [LARGE SCALE GENOMIC DNA]</scope>
    <source>
        <strain evidence="6">YL45</strain>
    </source>
</reference>
<accession>A0A227KPM7</accession>
<keyword evidence="1" id="KW-0805">Transcription regulation</keyword>
<keyword evidence="3" id="KW-0804">Transcription</keyword>
<dbReference type="SMART" id="SM00345">
    <property type="entry name" value="HTH_GNTR"/>
    <property type="match status" value="1"/>
</dbReference>
<dbReference type="PANTHER" id="PTHR44846:SF1">
    <property type="entry name" value="MANNOSYL-D-GLYCERATE TRANSPORT_METABOLISM SYSTEM REPRESSOR MNGR-RELATED"/>
    <property type="match status" value="1"/>
</dbReference>
<dbReference type="CDD" id="cd07377">
    <property type="entry name" value="WHTH_GntR"/>
    <property type="match status" value="1"/>
</dbReference>
<evidence type="ECO:0000256" key="3">
    <source>
        <dbReference type="ARBA" id="ARBA00023163"/>
    </source>
</evidence>
<evidence type="ECO:0000256" key="1">
    <source>
        <dbReference type="ARBA" id="ARBA00023015"/>
    </source>
</evidence>
<dbReference type="GeneID" id="78362512"/>
<dbReference type="SUPFAM" id="SSF46785">
    <property type="entry name" value="Winged helix' DNA-binding domain"/>
    <property type="match status" value="1"/>
</dbReference>
<comment type="caution">
    <text evidence="5">The sequence shown here is derived from an EMBL/GenBank/DDBJ whole genome shotgun (WGS) entry which is preliminary data.</text>
</comment>
<dbReference type="InterPro" id="IPR036390">
    <property type="entry name" value="WH_DNA-bd_sf"/>
</dbReference>
<dbReference type="InterPro" id="IPR011663">
    <property type="entry name" value="UTRA"/>
</dbReference>
<evidence type="ECO:0000259" key="4">
    <source>
        <dbReference type="PROSITE" id="PS50949"/>
    </source>
</evidence>
<dbReference type="GO" id="GO:0045892">
    <property type="term" value="P:negative regulation of DNA-templated transcription"/>
    <property type="evidence" value="ECO:0007669"/>
    <property type="project" value="TreeGrafter"/>
</dbReference>
<dbReference type="SUPFAM" id="SSF64288">
    <property type="entry name" value="Chorismate lyase-like"/>
    <property type="match status" value="1"/>
</dbReference>
<evidence type="ECO:0000256" key="2">
    <source>
        <dbReference type="ARBA" id="ARBA00023125"/>
    </source>
</evidence>